<evidence type="ECO:0000313" key="2">
    <source>
        <dbReference type="EMBL" id="KAF7575773.1"/>
    </source>
</evidence>
<dbReference type="KEGG" id="ptrr:90953759"/>
<feature type="compositionally biased region" description="Polar residues" evidence="1">
    <location>
        <begin position="92"/>
        <end position="103"/>
    </location>
</feature>
<evidence type="ECO:0000256" key="1">
    <source>
        <dbReference type="SAM" id="MobiDB-lite"/>
    </source>
</evidence>
<protein>
    <submittedName>
        <fullName evidence="2">Uncharacterized protein</fullName>
    </submittedName>
</protein>
<name>A0A834S4E7_9PLEO</name>
<evidence type="ECO:0000313" key="3">
    <source>
        <dbReference type="Proteomes" id="UP000245464"/>
    </source>
</evidence>
<feature type="region of interest" description="Disordered" evidence="1">
    <location>
        <begin position="86"/>
        <end position="112"/>
    </location>
</feature>
<dbReference type="InterPro" id="IPR022190">
    <property type="entry name" value="DUF3716"/>
</dbReference>
<proteinExistence type="predicted"/>
<dbReference type="Pfam" id="PF12511">
    <property type="entry name" value="DUF3716"/>
    <property type="match status" value="1"/>
</dbReference>
<gene>
    <name evidence="2" type="ORF">PtrM4_000130</name>
</gene>
<reference evidence="2 3" key="1">
    <citation type="journal article" date="2018" name="BMC Genomics">
        <title>Comparative genomics of the wheat fungal pathogen Pyrenophora tritici-repentis reveals chromosomal variations and genome plasticity.</title>
        <authorList>
            <person name="Moolhuijzen P."/>
            <person name="See P.T."/>
            <person name="Hane J.K."/>
            <person name="Shi G."/>
            <person name="Liu Z."/>
            <person name="Oliver R.P."/>
            <person name="Moffat C.S."/>
        </authorList>
    </citation>
    <scope>NUCLEOTIDE SEQUENCE [LARGE SCALE GENOMIC DNA]</scope>
    <source>
        <strain evidence="2">M4</strain>
    </source>
</reference>
<organism evidence="2 3">
    <name type="scientific">Pyrenophora tritici-repentis</name>
    <dbReference type="NCBI Taxonomy" id="45151"/>
    <lineage>
        <taxon>Eukaryota</taxon>
        <taxon>Fungi</taxon>
        <taxon>Dikarya</taxon>
        <taxon>Ascomycota</taxon>
        <taxon>Pezizomycotina</taxon>
        <taxon>Dothideomycetes</taxon>
        <taxon>Pleosporomycetidae</taxon>
        <taxon>Pleosporales</taxon>
        <taxon>Pleosporineae</taxon>
        <taxon>Pleosporaceae</taxon>
        <taxon>Pyrenophora</taxon>
    </lineage>
</organism>
<feature type="region of interest" description="Disordered" evidence="1">
    <location>
        <begin position="20"/>
        <end position="64"/>
    </location>
</feature>
<dbReference type="GeneID" id="90953759"/>
<comment type="caution">
    <text evidence="2">The sequence shown here is derived from an EMBL/GenBank/DDBJ whole genome shotgun (WGS) entry which is preliminary data.</text>
</comment>
<dbReference type="Proteomes" id="UP000245464">
    <property type="component" value="Chromosome 1"/>
</dbReference>
<accession>A0A834S4E7</accession>
<dbReference type="EMBL" id="NQIK02000001">
    <property type="protein sequence ID" value="KAF7575773.1"/>
    <property type="molecule type" value="Genomic_DNA"/>
</dbReference>
<dbReference type="AlphaFoldDB" id="A0A834S4E7"/>
<dbReference type="RefSeq" id="XP_065964721.1">
    <property type="nucleotide sequence ID" value="XM_066102519.1"/>
</dbReference>
<sequence>MSLNPLTALRTSLSERFAARSADAEDHSVALDELPGGQSPRNFEPKTPNPKRIAGRSPELSGFDFNDPEIPDTWEAIARADSFLVSPAASPQDASSESETGGQQLPPIVATMPSPSRKKVIAGALGDQQSELYDYPKLPSSKEVILSWLREHSDDAISVELLQDLQSYLFEQASEGIAFGPTMIPCIWDTHWEGIDYLAVNPELPIDLREKGETFGKFFGLNKNTKRQLYEPNINALLHHHTRGVRIHRLSADEAKNLEHPHLERCGRCASDRYSKKFGECRTVFLGEERLMHGTCTNCIYNGSYSACSMTCKFPKMAQTSCSSCFRLFANIIYR</sequence>